<dbReference type="Pfam" id="PF00378">
    <property type="entry name" value="ECH_1"/>
    <property type="match status" value="1"/>
</dbReference>
<reference evidence="4" key="1">
    <citation type="submission" date="2016-11" db="UniProtKB">
        <authorList>
            <consortium name="WormBaseParasite"/>
        </authorList>
    </citation>
    <scope>IDENTIFICATION</scope>
</reference>
<evidence type="ECO:0000256" key="2">
    <source>
        <dbReference type="RuleBase" id="RU003707"/>
    </source>
</evidence>
<evidence type="ECO:0000313" key="4">
    <source>
        <dbReference type="WBParaSite" id="maker-uti_cns_0009938-snap-gene-0.2-mRNA-1"/>
    </source>
</evidence>
<dbReference type="WBParaSite" id="maker-uti_cns_0009938-snap-gene-0.2-mRNA-1">
    <property type="protein sequence ID" value="maker-uti_cns_0009938-snap-gene-0.2-mRNA-1"/>
    <property type="gene ID" value="maker-uti_cns_0009938-snap-gene-0.2"/>
</dbReference>
<evidence type="ECO:0000313" key="3">
    <source>
        <dbReference type="Proteomes" id="UP000095280"/>
    </source>
</evidence>
<dbReference type="PANTHER" id="PTHR11941:SF45">
    <property type="entry name" value="ENOYL-COA DELTA ISOMERASE 1, MITOCHONDRIAL"/>
    <property type="match status" value="1"/>
</dbReference>
<accession>A0A1I8I495</accession>
<comment type="similarity">
    <text evidence="1 2">Belongs to the enoyl-CoA hydratase/isomerase family.</text>
</comment>
<dbReference type="SUPFAM" id="SSF52096">
    <property type="entry name" value="ClpP/crotonase"/>
    <property type="match status" value="1"/>
</dbReference>
<dbReference type="PROSITE" id="PS00166">
    <property type="entry name" value="ENOYL_COA_HYDRATASE"/>
    <property type="match status" value="1"/>
</dbReference>
<sequence length="294" mass="32169">MLTISSRLRTAALATIVRSQPLRLLSAAAPAVDNILTLEERQTSDTEQPSSSYTLTMSSPPANTFTEAFLLQFIDAMHQLRERRHVRSLVIKSSLPTIFSSGFDLNTLCRPASRNQLKDFLKLFREAFYSLYTAPFYTVAQIAGHAPAGGCALALACDYRVALDSDKIKIGLTPTKVGITPPEWLIRLAESRFSSPHACERAVLPAQLHTPRQALALGLVDILAKDSDALDQAAGRQLSRVHATDPRAINSVRSLLSRPVLGAMSDETDLDQFVDSVLRPECQQLLAGALQRMA</sequence>
<proteinExistence type="inferred from homology"/>
<protein>
    <submittedName>
        <fullName evidence="4">ClpP/crotonase</fullName>
    </submittedName>
</protein>
<organism evidence="3 4">
    <name type="scientific">Macrostomum lignano</name>
    <dbReference type="NCBI Taxonomy" id="282301"/>
    <lineage>
        <taxon>Eukaryota</taxon>
        <taxon>Metazoa</taxon>
        <taxon>Spiralia</taxon>
        <taxon>Lophotrochozoa</taxon>
        <taxon>Platyhelminthes</taxon>
        <taxon>Rhabditophora</taxon>
        <taxon>Macrostomorpha</taxon>
        <taxon>Macrostomida</taxon>
        <taxon>Macrostomidae</taxon>
        <taxon>Macrostomum</taxon>
    </lineage>
</organism>
<dbReference type="STRING" id="282301.A0A1I8I495"/>
<dbReference type="CDD" id="cd06558">
    <property type="entry name" value="crotonase-like"/>
    <property type="match status" value="1"/>
</dbReference>
<dbReference type="GO" id="GO:0003824">
    <property type="term" value="F:catalytic activity"/>
    <property type="evidence" value="ECO:0007669"/>
    <property type="project" value="InterPro"/>
</dbReference>
<dbReference type="OrthoDB" id="1696280at2759"/>
<dbReference type="GO" id="GO:0005739">
    <property type="term" value="C:mitochondrion"/>
    <property type="evidence" value="ECO:0007669"/>
    <property type="project" value="TreeGrafter"/>
</dbReference>
<dbReference type="InterPro" id="IPR029045">
    <property type="entry name" value="ClpP/crotonase-like_dom_sf"/>
</dbReference>
<dbReference type="PANTHER" id="PTHR11941">
    <property type="entry name" value="ENOYL-COA HYDRATASE-RELATED"/>
    <property type="match status" value="1"/>
</dbReference>
<dbReference type="InterPro" id="IPR018376">
    <property type="entry name" value="Enoyl-CoA_hyd/isom_CS"/>
</dbReference>
<name>A0A1I8I495_9PLAT</name>
<dbReference type="InterPro" id="IPR001753">
    <property type="entry name" value="Enoyl-CoA_hydra/iso"/>
</dbReference>
<dbReference type="GO" id="GO:0006635">
    <property type="term" value="P:fatty acid beta-oxidation"/>
    <property type="evidence" value="ECO:0007669"/>
    <property type="project" value="TreeGrafter"/>
</dbReference>
<keyword evidence="3" id="KW-1185">Reference proteome</keyword>
<dbReference type="Gene3D" id="3.90.226.10">
    <property type="entry name" value="2-enoyl-CoA Hydratase, Chain A, domain 1"/>
    <property type="match status" value="1"/>
</dbReference>
<dbReference type="AlphaFoldDB" id="A0A1I8I495"/>
<dbReference type="Proteomes" id="UP000095280">
    <property type="component" value="Unplaced"/>
</dbReference>
<evidence type="ECO:0000256" key="1">
    <source>
        <dbReference type="ARBA" id="ARBA00005254"/>
    </source>
</evidence>